<dbReference type="AlphaFoldDB" id="A0A060S4R9"/>
<accession>A0A060S4R9</accession>
<gene>
    <name evidence="11" type="ORF">BN946_scf184817.g7</name>
</gene>
<dbReference type="InterPro" id="IPR001650">
    <property type="entry name" value="Helicase_C-like"/>
</dbReference>
<feature type="region of interest" description="Disordered" evidence="8">
    <location>
        <begin position="520"/>
        <end position="543"/>
    </location>
</feature>
<evidence type="ECO:0000256" key="1">
    <source>
        <dbReference type="ARBA" id="ARBA00005446"/>
    </source>
</evidence>
<dbReference type="STRING" id="5643.A0A060S4R9"/>
<keyword evidence="4" id="KW-0067">ATP-binding</keyword>
<protein>
    <recommendedName>
        <fullName evidence="7">DNA 3'-5' helicase</fullName>
        <ecNumber evidence="7">5.6.2.4</ecNumber>
    </recommendedName>
</protein>
<dbReference type="GO" id="GO:0009378">
    <property type="term" value="F:four-way junction helicase activity"/>
    <property type="evidence" value="ECO:0007669"/>
    <property type="project" value="TreeGrafter"/>
</dbReference>
<dbReference type="OMA" id="WIETEGC"/>
<dbReference type="GO" id="GO:0000724">
    <property type="term" value="P:double-strand break repair via homologous recombination"/>
    <property type="evidence" value="ECO:0007669"/>
    <property type="project" value="TreeGrafter"/>
</dbReference>
<dbReference type="OrthoDB" id="2499463at2759"/>
<feature type="region of interest" description="Disordered" evidence="8">
    <location>
        <begin position="293"/>
        <end position="315"/>
    </location>
</feature>
<dbReference type="InterPro" id="IPR011545">
    <property type="entry name" value="DEAD/DEAH_box_helicase_dom"/>
</dbReference>
<dbReference type="PANTHER" id="PTHR13710:SF154">
    <property type="entry name" value="RECQ HELICASE, PUTATIVE (AFU_ORTHOLOGUE AFUA_6G14720)-RELATED"/>
    <property type="match status" value="1"/>
</dbReference>
<dbReference type="PROSITE" id="PS51192">
    <property type="entry name" value="HELICASE_ATP_BIND_1"/>
    <property type="match status" value="1"/>
</dbReference>
<evidence type="ECO:0000256" key="6">
    <source>
        <dbReference type="ARBA" id="ARBA00034617"/>
    </source>
</evidence>
<evidence type="ECO:0000256" key="8">
    <source>
        <dbReference type="SAM" id="MobiDB-lite"/>
    </source>
</evidence>
<dbReference type="GO" id="GO:0003677">
    <property type="term" value="F:DNA binding"/>
    <property type="evidence" value="ECO:0007669"/>
    <property type="project" value="UniProtKB-KW"/>
</dbReference>
<keyword evidence="3" id="KW-0378">Hydrolase</keyword>
<dbReference type="GO" id="GO:0005737">
    <property type="term" value="C:cytoplasm"/>
    <property type="evidence" value="ECO:0007669"/>
    <property type="project" value="TreeGrafter"/>
</dbReference>
<organism evidence="11 12">
    <name type="scientific">Pycnoporus cinnabarinus</name>
    <name type="common">Cinnabar-red polypore</name>
    <name type="synonym">Trametes cinnabarina</name>
    <dbReference type="NCBI Taxonomy" id="5643"/>
    <lineage>
        <taxon>Eukaryota</taxon>
        <taxon>Fungi</taxon>
        <taxon>Dikarya</taxon>
        <taxon>Basidiomycota</taxon>
        <taxon>Agaricomycotina</taxon>
        <taxon>Agaricomycetes</taxon>
        <taxon>Polyporales</taxon>
        <taxon>Polyporaceae</taxon>
        <taxon>Trametes</taxon>
    </lineage>
</organism>
<dbReference type="HOGENOM" id="CLU_001103_19_4_1"/>
<evidence type="ECO:0000259" key="10">
    <source>
        <dbReference type="PROSITE" id="PS51194"/>
    </source>
</evidence>
<dbReference type="GO" id="GO:0005694">
    <property type="term" value="C:chromosome"/>
    <property type="evidence" value="ECO:0007669"/>
    <property type="project" value="TreeGrafter"/>
</dbReference>
<evidence type="ECO:0000259" key="9">
    <source>
        <dbReference type="PROSITE" id="PS51192"/>
    </source>
</evidence>
<keyword evidence="5" id="KW-0238">DNA-binding</keyword>
<dbReference type="Gene3D" id="3.40.50.300">
    <property type="entry name" value="P-loop containing nucleotide triphosphate hydrolases"/>
    <property type="match status" value="2"/>
</dbReference>
<dbReference type="PROSITE" id="PS00690">
    <property type="entry name" value="DEAH_ATP_HELICASE"/>
    <property type="match status" value="1"/>
</dbReference>
<dbReference type="GO" id="GO:0005524">
    <property type="term" value="F:ATP binding"/>
    <property type="evidence" value="ECO:0007669"/>
    <property type="project" value="UniProtKB-KW"/>
</dbReference>
<proteinExistence type="inferred from homology"/>
<dbReference type="SMART" id="SM00490">
    <property type="entry name" value="HELICc"/>
    <property type="match status" value="1"/>
</dbReference>
<dbReference type="InterPro" id="IPR027417">
    <property type="entry name" value="P-loop_NTPase"/>
</dbReference>
<feature type="domain" description="Helicase C-terminal" evidence="10">
    <location>
        <begin position="131"/>
        <end position="300"/>
    </location>
</feature>
<dbReference type="GO" id="GO:0016787">
    <property type="term" value="F:hydrolase activity"/>
    <property type="evidence" value="ECO:0007669"/>
    <property type="project" value="UniProtKB-KW"/>
</dbReference>
<dbReference type="EMBL" id="CCBP010000044">
    <property type="protein sequence ID" value="CDO69447.1"/>
    <property type="molecule type" value="Genomic_DNA"/>
</dbReference>
<keyword evidence="2" id="KW-0547">Nucleotide-binding</keyword>
<evidence type="ECO:0000256" key="7">
    <source>
        <dbReference type="ARBA" id="ARBA00034808"/>
    </source>
</evidence>
<evidence type="ECO:0000256" key="3">
    <source>
        <dbReference type="ARBA" id="ARBA00022801"/>
    </source>
</evidence>
<dbReference type="Proteomes" id="UP000029665">
    <property type="component" value="Unassembled WGS sequence"/>
</dbReference>
<evidence type="ECO:0000256" key="2">
    <source>
        <dbReference type="ARBA" id="ARBA00022741"/>
    </source>
</evidence>
<sequence>MQIPTVVLNGITKSPAILQDIEGLKYNIILTSPEMLEQPDVRKITSNTRFAKRVGAFIVDEAHCIKQWAKDSKFREHYGRVGTLRSIAPQNTPVLATSATMTCSALSDVREELAIHPTRSFHLNLGNDRSNIKQELRFIKSASDYDALSFIVEGAQHATDLPRTIVFVNELSKCHAAAHRLRQRVAEPLQSAIGHFHAKRAQSAKEEALEGFRDGRIRVLIATEAAGMGMDIPDIELIVQFGVPENLCVWLQRAGRAGRSPRLQARAVMLAEAAVIQEVVVKKESGEMIEGTDSDFYEEEEQDETQQQVKPSKKSYKKNIEDAALREWIETEGCRRAVADAYFDNPPRAHAQLIHPLTAVTTVLESKLQQSPRIINRTLRTGHLHGPGTKDLQSLGMTMPTSMPSPVHRLPNPNRGWQEPVDSSIPLSRACQSPKRRKDEHLKHIKTELRAWRVKIRRLKYAGTSLKADNILPDRTLQTIASQQRGIKTIDDLRPLLKPPWPFLELHGDEVLQLVKKLDEEDEQQRHARNLQAREERRREKEQ</sequence>
<dbReference type="GO" id="GO:0043138">
    <property type="term" value="F:3'-5' DNA helicase activity"/>
    <property type="evidence" value="ECO:0007669"/>
    <property type="project" value="UniProtKB-EC"/>
</dbReference>
<comment type="caution">
    <text evidence="11">The sequence shown here is derived from an EMBL/GenBank/DDBJ whole genome shotgun (WGS) entry which is preliminary data.</text>
</comment>
<evidence type="ECO:0000256" key="5">
    <source>
        <dbReference type="ARBA" id="ARBA00023125"/>
    </source>
</evidence>
<name>A0A060S4R9_PYCCI</name>
<dbReference type="InterPro" id="IPR014001">
    <property type="entry name" value="Helicase_ATP-bd"/>
</dbReference>
<dbReference type="Pfam" id="PF00270">
    <property type="entry name" value="DEAD"/>
    <property type="match status" value="1"/>
</dbReference>
<dbReference type="SUPFAM" id="SSF52540">
    <property type="entry name" value="P-loop containing nucleoside triphosphate hydrolases"/>
    <property type="match status" value="1"/>
</dbReference>
<dbReference type="Pfam" id="PF00271">
    <property type="entry name" value="Helicase_C"/>
    <property type="match status" value="1"/>
</dbReference>
<feature type="compositionally biased region" description="Basic and acidic residues" evidence="8">
    <location>
        <begin position="532"/>
        <end position="543"/>
    </location>
</feature>
<feature type="compositionally biased region" description="Acidic residues" evidence="8">
    <location>
        <begin position="293"/>
        <end position="304"/>
    </location>
</feature>
<keyword evidence="12" id="KW-1185">Reference proteome</keyword>
<dbReference type="EC" id="5.6.2.4" evidence="7"/>
<evidence type="ECO:0000313" key="11">
    <source>
        <dbReference type="EMBL" id="CDO69447.1"/>
    </source>
</evidence>
<dbReference type="PROSITE" id="PS51194">
    <property type="entry name" value="HELICASE_CTER"/>
    <property type="match status" value="1"/>
</dbReference>
<evidence type="ECO:0000313" key="12">
    <source>
        <dbReference type="Proteomes" id="UP000029665"/>
    </source>
</evidence>
<reference evidence="11" key="1">
    <citation type="submission" date="2014-01" db="EMBL/GenBank/DDBJ databases">
        <title>The genome of the white-rot fungus Pycnoporus cinnabarinus: a basidiomycete model with a versatile arsenal for lignocellulosic biomass breakdown.</title>
        <authorList>
            <person name="Levasseur A."/>
            <person name="Lomascolo A."/>
            <person name="Ruiz-Duenas F.J."/>
            <person name="Uzan E."/>
            <person name="Piumi F."/>
            <person name="Kues U."/>
            <person name="Ram A.F.J."/>
            <person name="Murat C."/>
            <person name="Haon M."/>
            <person name="Benoit I."/>
            <person name="Arfi Y."/>
            <person name="Chevret D."/>
            <person name="Drula E."/>
            <person name="Kwon M.J."/>
            <person name="Gouret P."/>
            <person name="Lesage-Meessen L."/>
            <person name="Lombard V."/>
            <person name="Mariette J."/>
            <person name="Noirot C."/>
            <person name="Park J."/>
            <person name="Patyshakuliyeva A."/>
            <person name="Wieneger R.A.B."/>
            <person name="Wosten H.A.B."/>
            <person name="Martin F."/>
            <person name="Coutinho P.M."/>
            <person name="de Vries R."/>
            <person name="Martinez A.T."/>
            <person name="Klopp C."/>
            <person name="Pontarotti P."/>
            <person name="Henrissat B."/>
            <person name="Record E."/>
        </authorList>
    </citation>
    <scope>NUCLEOTIDE SEQUENCE [LARGE SCALE GENOMIC DNA]</scope>
    <source>
        <strain evidence="11">BRFM137</strain>
    </source>
</reference>
<feature type="domain" description="Helicase ATP-binding" evidence="9">
    <location>
        <begin position="1"/>
        <end position="119"/>
    </location>
</feature>
<dbReference type="InterPro" id="IPR002464">
    <property type="entry name" value="DNA/RNA_helicase_DEAH_CS"/>
</dbReference>
<evidence type="ECO:0000256" key="4">
    <source>
        <dbReference type="ARBA" id="ARBA00022840"/>
    </source>
</evidence>
<comment type="catalytic activity">
    <reaction evidence="6">
        <text>Couples ATP hydrolysis with the unwinding of duplex DNA by translocating in the 3'-5' direction.</text>
        <dbReference type="EC" id="5.6.2.4"/>
    </reaction>
</comment>
<comment type="similarity">
    <text evidence="1">Belongs to the helicase family. RecQ subfamily.</text>
</comment>
<dbReference type="PANTHER" id="PTHR13710">
    <property type="entry name" value="DNA HELICASE RECQ FAMILY MEMBER"/>
    <property type="match status" value="1"/>
</dbReference>